<organism evidence="1 2">
    <name type="scientific">Mycolicibacterium senegalense</name>
    <dbReference type="NCBI Taxonomy" id="1796"/>
    <lineage>
        <taxon>Bacteria</taxon>
        <taxon>Bacillati</taxon>
        <taxon>Actinomycetota</taxon>
        <taxon>Actinomycetes</taxon>
        <taxon>Mycobacteriales</taxon>
        <taxon>Mycobacteriaceae</taxon>
        <taxon>Mycolicibacterium</taxon>
    </lineage>
</organism>
<sequence>MISGLSAMIQVIVHLEAQNVTADIVATRGMLTRGSLG</sequence>
<name>A0A378W327_9MYCO</name>
<evidence type="ECO:0000313" key="1">
    <source>
        <dbReference type="EMBL" id="SUA27366.1"/>
    </source>
</evidence>
<protein>
    <submittedName>
        <fullName evidence="1">Uncharacterized protein</fullName>
    </submittedName>
</protein>
<evidence type="ECO:0000313" key="2">
    <source>
        <dbReference type="Proteomes" id="UP000254945"/>
    </source>
</evidence>
<dbReference type="EMBL" id="UGQQ01000002">
    <property type="protein sequence ID" value="SUA27366.1"/>
    <property type="molecule type" value="Genomic_DNA"/>
</dbReference>
<accession>A0A378W327</accession>
<dbReference type="Proteomes" id="UP000254945">
    <property type="component" value="Unassembled WGS sequence"/>
</dbReference>
<dbReference type="AlphaFoldDB" id="A0A378W327"/>
<proteinExistence type="predicted"/>
<reference evidence="1 2" key="1">
    <citation type="submission" date="2018-06" db="EMBL/GenBank/DDBJ databases">
        <authorList>
            <consortium name="Pathogen Informatics"/>
            <person name="Doyle S."/>
        </authorList>
    </citation>
    <scope>NUCLEOTIDE SEQUENCE [LARGE SCALE GENOMIC DNA]</scope>
    <source>
        <strain evidence="1 2">NCTC4524</strain>
    </source>
</reference>
<gene>
    <name evidence="1" type="ORF">NCTC4524_03337</name>
</gene>